<accession>A0A8H5BUG7</accession>
<dbReference type="OrthoDB" id="3176940at2759"/>
<evidence type="ECO:0000256" key="1">
    <source>
        <dbReference type="SAM" id="MobiDB-lite"/>
    </source>
</evidence>
<name>A0A8H5BUG7_9AGAR</name>
<dbReference type="EMBL" id="JAACJJ010000002">
    <property type="protein sequence ID" value="KAF5329764.1"/>
    <property type="molecule type" value="Genomic_DNA"/>
</dbReference>
<feature type="region of interest" description="Disordered" evidence="1">
    <location>
        <begin position="1"/>
        <end position="36"/>
    </location>
</feature>
<comment type="caution">
    <text evidence="3">The sequence shown here is derived from an EMBL/GenBank/DDBJ whole genome shotgun (WGS) entry which is preliminary data.</text>
</comment>
<dbReference type="Pfam" id="PF20411">
    <property type="entry name" value="DUF6697"/>
    <property type="match status" value="1"/>
</dbReference>
<gene>
    <name evidence="3" type="ORF">D9619_009280</name>
</gene>
<organism evidence="3 4">
    <name type="scientific">Psilocybe cf. subviscida</name>
    <dbReference type="NCBI Taxonomy" id="2480587"/>
    <lineage>
        <taxon>Eukaryota</taxon>
        <taxon>Fungi</taxon>
        <taxon>Dikarya</taxon>
        <taxon>Basidiomycota</taxon>
        <taxon>Agaricomycotina</taxon>
        <taxon>Agaricomycetes</taxon>
        <taxon>Agaricomycetidae</taxon>
        <taxon>Agaricales</taxon>
        <taxon>Agaricineae</taxon>
        <taxon>Strophariaceae</taxon>
        <taxon>Psilocybe</taxon>
    </lineage>
</organism>
<evidence type="ECO:0000313" key="3">
    <source>
        <dbReference type="EMBL" id="KAF5329764.1"/>
    </source>
</evidence>
<dbReference type="InterPro" id="IPR046520">
    <property type="entry name" value="DUF6697"/>
</dbReference>
<keyword evidence="4" id="KW-1185">Reference proteome</keyword>
<dbReference type="AlphaFoldDB" id="A0A8H5BUG7"/>
<dbReference type="Proteomes" id="UP000567179">
    <property type="component" value="Unassembled WGS sequence"/>
</dbReference>
<protein>
    <recommendedName>
        <fullName evidence="2">DUF6697 domain-containing protein</fullName>
    </recommendedName>
</protein>
<feature type="compositionally biased region" description="Polar residues" evidence="1">
    <location>
        <begin position="1"/>
        <end position="21"/>
    </location>
</feature>
<evidence type="ECO:0000313" key="4">
    <source>
        <dbReference type="Proteomes" id="UP000567179"/>
    </source>
</evidence>
<feature type="domain" description="DUF6697" evidence="2">
    <location>
        <begin position="213"/>
        <end position="407"/>
    </location>
</feature>
<proteinExistence type="predicted"/>
<evidence type="ECO:0000259" key="2">
    <source>
        <dbReference type="Pfam" id="PF20411"/>
    </source>
</evidence>
<reference evidence="3 4" key="1">
    <citation type="journal article" date="2020" name="ISME J.">
        <title>Uncovering the hidden diversity of litter-decomposition mechanisms in mushroom-forming fungi.</title>
        <authorList>
            <person name="Floudas D."/>
            <person name="Bentzer J."/>
            <person name="Ahren D."/>
            <person name="Johansson T."/>
            <person name="Persson P."/>
            <person name="Tunlid A."/>
        </authorList>
    </citation>
    <scope>NUCLEOTIDE SEQUENCE [LARGE SCALE GENOMIC DNA]</scope>
    <source>
        <strain evidence="3 4">CBS 101986</strain>
    </source>
</reference>
<sequence length="427" mass="48528">MPQQPQTSPVVTRSYSQGYTSDSDDDPNEAAFRPRREASIRARAVIASACGIRHIERTTTRPSRHVKREVEDDEPEIVNVESFFEVAFSTEPPNNSLSNLPTTNTAQTARTQKRQREVFECVLIPRSKAFKRPKTENNGEVTITWDASPASLSNSDTEEDFKKKMELWENSKVKKKKNNPVLLAETIRTRLRHIGFDVSEQYFEIDKLMREVMVTRAFMSNVYGGSSQETFPSPHATRIAEHGIDDFMFLNTNFQPQAPEVPGAPGLWFSPNNTGNHGIRRVFTKINMAKPNNKWLYVGQYDVRVANPSRFSVQEWRAQPAALQNTWADAIANQGWGTPVCARILGRKLYGREPDDDECQQLDSSGRYREVTADEVNAAYHSGKELMVVWTMKCVGYDNKFQTDISRAYPMWVPPPPKTKSRGRKGS</sequence>